<dbReference type="GO" id="GO:0005737">
    <property type="term" value="C:cytoplasm"/>
    <property type="evidence" value="ECO:0007669"/>
    <property type="project" value="TreeGrafter"/>
</dbReference>
<name>A0A133PQQ0_9FIRM</name>
<accession>A0A133PQQ0</accession>
<sequence length="332" mass="36174">MEILVLREEDILKAVDIKDIIEADKEALKNYSDGGSDIPLRTVIDVDKDSSSTAIFMPGYIKDKKALGMKIIDIYPDNIEKGLVTSPSTMILIDKDNGFVKAILDGTILTRLRTGAVSGAATEVLSNEDARSFLLIGTGGQAGTQLEAVLAVRDIEEAYVFDVNYERAEAFAKEMNEKLKGYGAKILAIKELDEVLGDVDIITTVTTSKKPVFDGNMVKKGVHVNSVGSYTPDMQETPPELLVRADKIFTDTKEGVIEEAGDVIIPMKEGKISKEKVAHELGALLLGREVGRESKEEITWFKTVGFAGLDLVAGEKVYQLAKEKGIGTKIEM</sequence>
<comment type="similarity">
    <text evidence="1">Belongs to the ornithine cyclodeaminase/mu-crystallin family.</text>
</comment>
<comment type="caution">
    <text evidence="2">The sequence shown here is derived from an EMBL/GenBank/DDBJ whole genome shotgun (WGS) entry which is preliminary data.</text>
</comment>
<evidence type="ECO:0000313" key="2">
    <source>
        <dbReference type="EMBL" id="KXA30965.1"/>
    </source>
</evidence>
<evidence type="ECO:0000256" key="1">
    <source>
        <dbReference type="ARBA" id="ARBA00008903"/>
    </source>
</evidence>
<organism evidence="2">
    <name type="scientific">Peptoniphilus harei</name>
    <dbReference type="NCBI Taxonomy" id="54005"/>
    <lineage>
        <taxon>Bacteria</taxon>
        <taxon>Bacillati</taxon>
        <taxon>Bacillota</taxon>
        <taxon>Tissierellia</taxon>
        <taxon>Tissierellales</taxon>
        <taxon>Peptoniphilaceae</taxon>
        <taxon>Peptoniphilus</taxon>
    </lineage>
</organism>
<dbReference type="GO" id="GO:0016491">
    <property type="term" value="F:oxidoreductase activity"/>
    <property type="evidence" value="ECO:0007669"/>
    <property type="project" value="UniProtKB-ARBA"/>
</dbReference>
<dbReference type="InterPro" id="IPR003462">
    <property type="entry name" value="ODC_Mu_crystall"/>
</dbReference>
<dbReference type="EMBL" id="LRQE01000021">
    <property type="protein sequence ID" value="KXA30965.1"/>
    <property type="molecule type" value="Genomic_DNA"/>
</dbReference>
<dbReference type="Gene3D" id="3.30.1780.10">
    <property type="entry name" value="ornithine cyclodeaminase, domain 1"/>
    <property type="match status" value="1"/>
</dbReference>
<dbReference type="InterPro" id="IPR036291">
    <property type="entry name" value="NAD(P)-bd_dom_sf"/>
</dbReference>
<dbReference type="Gene3D" id="3.40.50.720">
    <property type="entry name" value="NAD(P)-binding Rossmann-like Domain"/>
    <property type="match status" value="1"/>
</dbReference>
<reference evidence="2 3" key="1">
    <citation type="submission" date="2016-01" db="EMBL/GenBank/DDBJ databases">
        <authorList>
            <person name="Oliw E.H."/>
        </authorList>
    </citation>
    <scope>NUCLEOTIDE SEQUENCE [LARGE SCALE GENOMIC DNA]</scope>
    <source>
        <strain evidence="2 3">CMW7756A</strain>
    </source>
</reference>
<dbReference type="FunFam" id="3.40.50.720:FF:000311">
    <property type="entry name" value="Ornithine cyclodeaminase"/>
    <property type="match status" value="1"/>
</dbReference>
<dbReference type="AlphaFoldDB" id="A0A133PQQ0"/>
<dbReference type="SUPFAM" id="SSF51735">
    <property type="entry name" value="NAD(P)-binding Rossmann-fold domains"/>
    <property type="match status" value="1"/>
</dbReference>
<dbReference type="PIRSF" id="PIRSF001439">
    <property type="entry name" value="CryM"/>
    <property type="match status" value="1"/>
</dbReference>
<dbReference type="RefSeq" id="WP_060799812.1">
    <property type="nucleotide sequence ID" value="NZ_KQ957096.1"/>
</dbReference>
<dbReference type="PANTHER" id="PTHR13812">
    <property type="entry name" value="KETIMINE REDUCTASE MU-CRYSTALLIN"/>
    <property type="match status" value="1"/>
</dbReference>
<dbReference type="Pfam" id="PF02423">
    <property type="entry name" value="OCD_Mu_crystall"/>
    <property type="match status" value="1"/>
</dbReference>
<dbReference type="PANTHER" id="PTHR13812:SF19">
    <property type="entry name" value="KETIMINE REDUCTASE MU-CRYSTALLIN"/>
    <property type="match status" value="1"/>
</dbReference>
<proteinExistence type="inferred from homology"/>
<protein>
    <submittedName>
        <fullName evidence="2">Putative ornithine cyclodeaminase</fullName>
    </submittedName>
</protein>
<evidence type="ECO:0000313" key="3">
    <source>
        <dbReference type="Proteomes" id="UP000070174"/>
    </source>
</evidence>
<dbReference type="Proteomes" id="UP000070174">
    <property type="component" value="Unassembled WGS sequence"/>
</dbReference>
<dbReference type="PATRIC" id="fig|54005.3.peg.555"/>
<dbReference type="InterPro" id="IPR023401">
    <property type="entry name" value="ODC_N"/>
</dbReference>
<dbReference type="GO" id="GO:0019752">
    <property type="term" value="P:carboxylic acid metabolic process"/>
    <property type="evidence" value="ECO:0007669"/>
    <property type="project" value="UniProtKB-ARBA"/>
</dbReference>
<gene>
    <name evidence="2" type="ORF">HMPREF3229_00563</name>
</gene>